<evidence type="ECO:0000313" key="2">
    <source>
        <dbReference type="Proteomes" id="UP000187203"/>
    </source>
</evidence>
<keyword evidence="2" id="KW-1185">Reference proteome</keyword>
<name>A0A1R3KY68_9ROSI</name>
<dbReference type="AlphaFoldDB" id="A0A1R3KY68"/>
<accession>A0A1R3KY68</accession>
<dbReference type="EMBL" id="AWUE01009978">
    <property type="protein sequence ID" value="OMP12020.1"/>
    <property type="molecule type" value="Genomic_DNA"/>
</dbReference>
<proteinExistence type="predicted"/>
<comment type="caution">
    <text evidence="1">The sequence shown here is derived from an EMBL/GenBank/DDBJ whole genome shotgun (WGS) entry which is preliminary data.</text>
</comment>
<protein>
    <submittedName>
        <fullName evidence="1">Uncharacterized protein</fullName>
    </submittedName>
</protein>
<reference evidence="2" key="1">
    <citation type="submission" date="2013-09" db="EMBL/GenBank/DDBJ databases">
        <title>Corchorus olitorius genome sequencing.</title>
        <authorList>
            <person name="Alam M."/>
            <person name="Haque M.S."/>
            <person name="Islam M.S."/>
            <person name="Emdad E.M."/>
            <person name="Islam M.M."/>
            <person name="Ahmed B."/>
            <person name="Halim A."/>
            <person name="Hossen Q.M.M."/>
            <person name="Hossain M.Z."/>
            <person name="Ahmed R."/>
            <person name="Khan M.M."/>
            <person name="Islam R."/>
            <person name="Rashid M.M."/>
            <person name="Khan S.A."/>
            <person name="Rahman M.S."/>
            <person name="Alam M."/>
            <person name="Yahiya A.S."/>
            <person name="Khan M.S."/>
            <person name="Azam M.S."/>
            <person name="Haque T."/>
            <person name="Lashkar M.Z.H."/>
            <person name="Akhand A.I."/>
            <person name="Morshed G."/>
            <person name="Roy S."/>
            <person name="Uddin K.S."/>
            <person name="Rabeya T."/>
            <person name="Hossain A.S."/>
            <person name="Chowdhury A."/>
            <person name="Snigdha A.R."/>
            <person name="Mortoza M.S."/>
            <person name="Matin S.A."/>
            <person name="Hoque S.M.E."/>
            <person name="Islam M.K."/>
            <person name="Roy D.K."/>
            <person name="Haider R."/>
            <person name="Moosa M.M."/>
            <person name="Elias S.M."/>
            <person name="Hasan A.M."/>
            <person name="Jahan S."/>
            <person name="Shafiuddin M."/>
            <person name="Mahmood N."/>
            <person name="Shommy N.S."/>
        </authorList>
    </citation>
    <scope>NUCLEOTIDE SEQUENCE [LARGE SCALE GENOMIC DNA]</scope>
    <source>
        <strain evidence="2">cv. O-4</strain>
    </source>
</reference>
<evidence type="ECO:0000313" key="1">
    <source>
        <dbReference type="EMBL" id="OMP12020.1"/>
    </source>
</evidence>
<dbReference type="Proteomes" id="UP000187203">
    <property type="component" value="Unassembled WGS sequence"/>
</dbReference>
<organism evidence="1 2">
    <name type="scientific">Corchorus olitorius</name>
    <dbReference type="NCBI Taxonomy" id="93759"/>
    <lineage>
        <taxon>Eukaryota</taxon>
        <taxon>Viridiplantae</taxon>
        <taxon>Streptophyta</taxon>
        <taxon>Embryophyta</taxon>
        <taxon>Tracheophyta</taxon>
        <taxon>Spermatophyta</taxon>
        <taxon>Magnoliopsida</taxon>
        <taxon>eudicotyledons</taxon>
        <taxon>Gunneridae</taxon>
        <taxon>Pentapetalae</taxon>
        <taxon>rosids</taxon>
        <taxon>malvids</taxon>
        <taxon>Malvales</taxon>
        <taxon>Malvaceae</taxon>
        <taxon>Grewioideae</taxon>
        <taxon>Apeibeae</taxon>
        <taxon>Corchorus</taxon>
    </lineage>
</organism>
<sequence length="38" mass="3825">MAISGLSKGAGAVMVRVSNDFEEEEAKALLVRGMGGGS</sequence>
<gene>
    <name evidence="1" type="ORF">COLO4_03521</name>
</gene>